<reference evidence="2 3" key="1">
    <citation type="journal article" date="2019" name="Emerg. Microbes Infect.">
        <title>Comprehensive subspecies identification of 175 nontuberculous mycobacteria species based on 7547 genomic profiles.</title>
        <authorList>
            <person name="Matsumoto Y."/>
            <person name="Kinjo T."/>
            <person name="Motooka D."/>
            <person name="Nabeya D."/>
            <person name="Jung N."/>
            <person name="Uechi K."/>
            <person name="Horii T."/>
            <person name="Iida T."/>
            <person name="Fujita J."/>
            <person name="Nakamura S."/>
        </authorList>
    </citation>
    <scope>NUCLEOTIDE SEQUENCE [LARGE SCALE GENOMIC DNA]</scope>
    <source>
        <strain evidence="2 3">JCM 14738</strain>
    </source>
</reference>
<dbReference type="EMBL" id="AP022613">
    <property type="protein sequence ID" value="BBZ41848.1"/>
    <property type="molecule type" value="Genomic_DNA"/>
</dbReference>
<dbReference type="PROSITE" id="PS51257">
    <property type="entry name" value="PROKAR_LIPOPROTEIN"/>
    <property type="match status" value="1"/>
</dbReference>
<dbReference type="RefSeq" id="WP_085230979.1">
    <property type="nucleotide sequence ID" value="NZ_AP022613.1"/>
</dbReference>
<dbReference type="InterPro" id="IPR038232">
    <property type="entry name" value="PknH-like_Extracell_sf"/>
</dbReference>
<feature type="domain" description="PknH-like extracellular" evidence="1">
    <location>
        <begin position="46"/>
        <end position="226"/>
    </location>
</feature>
<dbReference type="InterPro" id="IPR026954">
    <property type="entry name" value="PknH-like_Extracell"/>
</dbReference>
<dbReference type="Pfam" id="PF14032">
    <property type="entry name" value="PknH_C"/>
    <property type="match status" value="1"/>
</dbReference>
<evidence type="ECO:0000313" key="2">
    <source>
        <dbReference type="EMBL" id="BBZ41848.1"/>
    </source>
</evidence>
<keyword evidence="3" id="KW-1185">Reference proteome</keyword>
<organism evidence="2 3">
    <name type="scientific">Mycobacterium conspicuum</name>
    <dbReference type="NCBI Taxonomy" id="44010"/>
    <lineage>
        <taxon>Bacteria</taxon>
        <taxon>Bacillati</taxon>
        <taxon>Actinomycetota</taxon>
        <taxon>Actinomycetes</taxon>
        <taxon>Mycobacteriales</taxon>
        <taxon>Mycobacteriaceae</taxon>
        <taxon>Mycobacterium</taxon>
    </lineage>
</organism>
<evidence type="ECO:0000313" key="3">
    <source>
        <dbReference type="Proteomes" id="UP000467385"/>
    </source>
</evidence>
<gene>
    <name evidence="2" type="ORF">MCNS_49110</name>
</gene>
<dbReference type="OrthoDB" id="4714216at2"/>
<accession>A0A1X1TRN4</accession>
<protein>
    <recommendedName>
        <fullName evidence="1">PknH-like extracellular domain-containing protein</fullName>
    </recommendedName>
</protein>
<dbReference type="Proteomes" id="UP000467385">
    <property type="component" value="Chromosome"/>
</dbReference>
<dbReference type="Gene3D" id="3.40.1000.70">
    <property type="entry name" value="PknH-like extracellular domain"/>
    <property type="match status" value="1"/>
</dbReference>
<sequence length="236" mass="24583">MRRAIRWRAALAAATIIGTSGCVATVAGVPRVGGDRAPLSWGPDLAAAQLADVLLDAATVNQLMGTNGMTELRTYDQMPGDDGTYSDAACAGAVFNTVEAAYKGSGYVAAKGTQFSDTGGKHYVDQGVVAYGSGADARKFLAASQHSWQRCVGRHIAYRAKNDSPITWTIRAPVTTDGITVAVVDREAGEEYACAHGITAKSNVVIDVSACSDGMANQGLKIARILVDAIAANFPR</sequence>
<name>A0A1X1TRN4_9MYCO</name>
<dbReference type="STRING" id="44010.AWC00_01975"/>
<evidence type="ECO:0000259" key="1">
    <source>
        <dbReference type="Pfam" id="PF14032"/>
    </source>
</evidence>
<dbReference type="AlphaFoldDB" id="A0A1X1TRN4"/>
<proteinExistence type="predicted"/>